<dbReference type="GO" id="GO:0008574">
    <property type="term" value="F:plus-end-directed microtubule motor activity"/>
    <property type="evidence" value="ECO:0007669"/>
    <property type="project" value="TreeGrafter"/>
</dbReference>
<feature type="compositionally biased region" description="Basic and acidic residues" evidence="8">
    <location>
        <begin position="172"/>
        <end position="187"/>
    </location>
</feature>
<comment type="caution">
    <text evidence="10">The sequence shown here is derived from an EMBL/GenBank/DDBJ whole genome shotgun (WGS) entry which is preliminary data.</text>
</comment>
<dbReference type="AlphaFoldDB" id="A0A8S9YD47"/>
<keyword evidence="2" id="KW-0963">Cytoplasm</keyword>
<accession>A0A8S9YD47</accession>
<dbReference type="GO" id="GO:0051231">
    <property type="term" value="P:spindle elongation"/>
    <property type="evidence" value="ECO:0007669"/>
    <property type="project" value="TreeGrafter"/>
</dbReference>
<feature type="region of interest" description="Disordered" evidence="8">
    <location>
        <begin position="125"/>
        <end position="192"/>
    </location>
</feature>
<dbReference type="InterPro" id="IPR027417">
    <property type="entry name" value="P-loop_NTPase"/>
</dbReference>
<evidence type="ECO:0000256" key="7">
    <source>
        <dbReference type="PROSITE-ProRule" id="PRU00283"/>
    </source>
</evidence>
<protein>
    <recommendedName>
        <fullName evidence="9">Kinesin motor domain-containing protein</fullName>
    </recommendedName>
</protein>
<dbReference type="PROSITE" id="PS50067">
    <property type="entry name" value="KINESIN_MOTOR_2"/>
    <property type="match status" value="1"/>
</dbReference>
<evidence type="ECO:0000313" key="11">
    <source>
        <dbReference type="Proteomes" id="UP000822476"/>
    </source>
</evidence>
<reference evidence="10" key="1">
    <citation type="submission" date="2019-07" db="EMBL/GenBank/DDBJ databases">
        <title>Annotation for the trematode Paragonimus miyazaki's.</title>
        <authorList>
            <person name="Choi Y.-J."/>
        </authorList>
    </citation>
    <scope>NUCLEOTIDE SEQUENCE</scope>
    <source>
        <strain evidence="10">Japan</strain>
    </source>
</reference>
<gene>
    <name evidence="10" type="ORF">EG68_12324</name>
</gene>
<dbReference type="GO" id="GO:0090307">
    <property type="term" value="P:mitotic spindle assembly"/>
    <property type="evidence" value="ECO:0007669"/>
    <property type="project" value="TreeGrafter"/>
</dbReference>
<comment type="caution">
    <text evidence="7">Lacks conserved residue(s) required for the propagation of feature annotation.</text>
</comment>
<feature type="compositionally biased region" description="Pro residues" evidence="8">
    <location>
        <begin position="146"/>
        <end position="155"/>
    </location>
</feature>
<dbReference type="PANTHER" id="PTHR47970:SF12">
    <property type="entry name" value="KINESIN FAMILY MEMBER 11"/>
    <property type="match status" value="1"/>
</dbReference>
<dbReference type="GO" id="GO:0072686">
    <property type="term" value="C:mitotic spindle"/>
    <property type="evidence" value="ECO:0007669"/>
    <property type="project" value="TreeGrafter"/>
</dbReference>
<dbReference type="Pfam" id="PF00225">
    <property type="entry name" value="Kinesin"/>
    <property type="match status" value="2"/>
</dbReference>
<sequence>MNQTAFRSSPFVIYTTKKTNTLLILSQIHKEQIIDLLSEPASPTNVQQLGRVTLHDNGRQILLRGAHEVEVSTEEEILEEIRKARARRQVSASLLNTSPSYLHFIVFLRVRGMCKLMGFGRDLQESGQTRVRRRSPDRLESCTVSIPPPPPPQPPSTLTTAVPSTQLTGVYSKDEAETIEHGTTKDENELDSTIPVSTHGLLVLSDLAGFDSWNPSQVITHPVTTPVHATPPASVAKSNKEQTSTEPLSRSGQSSHPPTGPRLPRHSNHVDGEMEAMEAKQLGRSLITMARVFDMLADTQPGGKIHVPFRDSKLTHLLKPTLTGDAKFVLIVTLNTRRSCLDASMRSLKLATKASSIVLGQAKRNAAARRGTRIGVR</sequence>
<feature type="compositionally biased region" description="Polar residues" evidence="8">
    <location>
        <begin position="156"/>
        <end position="169"/>
    </location>
</feature>
<keyword evidence="4" id="KW-0067">ATP-binding</keyword>
<dbReference type="PANTHER" id="PTHR47970">
    <property type="entry name" value="KINESIN-LIKE PROTEIN KIF11"/>
    <property type="match status" value="1"/>
</dbReference>
<dbReference type="GO" id="GO:0005876">
    <property type="term" value="C:spindle microtubule"/>
    <property type="evidence" value="ECO:0007669"/>
    <property type="project" value="TreeGrafter"/>
</dbReference>
<comment type="similarity">
    <text evidence="7">Belongs to the TRAFAC class myosin-kinesin ATPase superfamily. Kinesin family.</text>
</comment>
<evidence type="ECO:0000313" key="10">
    <source>
        <dbReference type="EMBL" id="KAF7231825.1"/>
    </source>
</evidence>
<dbReference type="GO" id="GO:0005524">
    <property type="term" value="F:ATP binding"/>
    <property type="evidence" value="ECO:0007669"/>
    <property type="project" value="UniProtKB-KW"/>
</dbReference>
<comment type="subcellular location">
    <subcellularLocation>
        <location evidence="1">Cytoplasm</location>
        <location evidence="1">Cytoskeleton</location>
    </subcellularLocation>
</comment>
<keyword evidence="6" id="KW-0206">Cytoskeleton</keyword>
<keyword evidence="11" id="KW-1185">Reference proteome</keyword>
<dbReference type="InterPro" id="IPR001752">
    <property type="entry name" value="Kinesin_motor_dom"/>
</dbReference>
<evidence type="ECO:0000256" key="8">
    <source>
        <dbReference type="SAM" id="MobiDB-lite"/>
    </source>
</evidence>
<proteinExistence type="inferred from homology"/>
<evidence type="ECO:0000256" key="1">
    <source>
        <dbReference type="ARBA" id="ARBA00004245"/>
    </source>
</evidence>
<organism evidence="10 11">
    <name type="scientific">Paragonimus skrjabini miyazakii</name>
    <dbReference type="NCBI Taxonomy" id="59628"/>
    <lineage>
        <taxon>Eukaryota</taxon>
        <taxon>Metazoa</taxon>
        <taxon>Spiralia</taxon>
        <taxon>Lophotrochozoa</taxon>
        <taxon>Platyhelminthes</taxon>
        <taxon>Trematoda</taxon>
        <taxon>Digenea</taxon>
        <taxon>Plagiorchiida</taxon>
        <taxon>Troglotremata</taxon>
        <taxon>Troglotrematidae</taxon>
        <taxon>Paragonimus</taxon>
    </lineage>
</organism>
<feature type="compositionally biased region" description="Low complexity" evidence="8">
    <location>
        <begin position="222"/>
        <end position="233"/>
    </location>
</feature>
<dbReference type="GO" id="GO:0007018">
    <property type="term" value="P:microtubule-based movement"/>
    <property type="evidence" value="ECO:0007669"/>
    <property type="project" value="InterPro"/>
</dbReference>
<keyword evidence="3" id="KW-0547">Nucleotide-binding</keyword>
<dbReference type="Proteomes" id="UP000822476">
    <property type="component" value="Unassembled WGS sequence"/>
</dbReference>
<feature type="compositionally biased region" description="Polar residues" evidence="8">
    <location>
        <begin position="241"/>
        <end position="257"/>
    </location>
</feature>
<evidence type="ECO:0000259" key="9">
    <source>
        <dbReference type="PROSITE" id="PS50067"/>
    </source>
</evidence>
<evidence type="ECO:0000256" key="3">
    <source>
        <dbReference type="ARBA" id="ARBA00022741"/>
    </source>
</evidence>
<dbReference type="SMART" id="SM00129">
    <property type="entry name" value="KISc"/>
    <property type="match status" value="1"/>
</dbReference>
<feature type="region of interest" description="Disordered" evidence="8">
    <location>
        <begin position="222"/>
        <end position="268"/>
    </location>
</feature>
<dbReference type="InterPro" id="IPR047149">
    <property type="entry name" value="KIF11-like"/>
</dbReference>
<dbReference type="Gene3D" id="3.40.850.10">
    <property type="entry name" value="Kinesin motor domain"/>
    <property type="match status" value="1"/>
</dbReference>
<evidence type="ECO:0000256" key="6">
    <source>
        <dbReference type="ARBA" id="ARBA00023212"/>
    </source>
</evidence>
<name>A0A8S9YD47_9TREM</name>
<dbReference type="EMBL" id="JTDE01022294">
    <property type="protein sequence ID" value="KAF7231825.1"/>
    <property type="molecule type" value="Genomic_DNA"/>
</dbReference>
<evidence type="ECO:0000256" key="2">
    <source>
        <dbReference type="ARBA" id="ARBA00022490"/>
    </source>
</evidence>
<evidence type="ECO:0000256" key="4">
    <source>
        <dbReference type="ARBA" id="ARBA00022840"/>
    </source>
</evidence>
<evidence type="ECO:0000256" key="5">
    <source>
        <dbReference type="ARBA" id="ARBA00023175"/>
    </source>
</evidence>
<keyword evidence="5" id="KW-0505">Motor protein</keyword>
<dbReference type="InterPro" id="IPR036961">
    <property type="entry name" value="Kinesin_motor_dom_sf"/>
</dbReference>
<feature type="domain" description="Kinesin motor" evidence="9">
    <location>
        <begin position="1"/>
        <end position="357"/>
    </location>
</feature>
<dbReference type="SUPFAM" id="SSF52540">
    <property type="entry name" value="P-loop containing nucleoside triphosphate hydrolases"/>
    <property type="match status" value="1"/>
</dbReference>
<dbReference type="OrthoDB" id="6282190at2759"/>
<dbReference type="GO" id="GO:0008017">
    <property type="term" value="F:microtubule binding"/>
    <property type="evidence" value="ECO:0007669"/>
    <property type="project" value="InterPro"/>
</dbReference>